<evidence type="ECO:0000313" key="2">
    <source>
        <dbReference type="Proteomes" id="UP000037035"/>
    </source>
</evidence>
<dbReference type="EMBL" id="LAVV01014592">
    <property type="protein sequence ID" value="KNZ44618.1"/>
    <property type="molecule type" value="Genomic_DNA"/>
</dbReference>
<gene>
    <name evidence="1" type="ORF">VP01_898g1</name>
</gene>
<dbReference type="AlphaFoldDB" id="A0A0L6U7U4"/>
<dbReference type="VEuPathDB" id="FungiDB:VP01_898g1"/>
<dbReference type="Proteomes" id="UP000037035">
    <property type="component" value="Unassembled WGS sequence"/>
</dbReference>
<sequence>MAEAGLPQNRMVSANETTRNDGFRQAMLKAALDTTPQLTDKNYLNAKLKLLLISKMDSVTHNNFINADNRNSAKEIWKAIKERFVSSQSSNCAYRRYIYYGGTGFYQENDRCRFQLLSNS</sequence>
<comment type="caution">
    <text evidence="1">The sequence shown here is derived from an EMBL/GenBank/DDBJ whole genome shotgun (WGS) entry which is preliminary data.</text>
</comment>
<organism evidence="1 2">
    <name type="scientific">Puccinia sorghi</name>
    <dbReference type="NCBI Taxonomy" id="27349"/>
    <lineage>
        <taxon>Eukaryota</taxon>
        <taxon>Fungi</taxon>
        <taxon>Dikarya</taxon>
        <taxon>Basidiomycota</taxon>
        <taxon>Pucciniomycotina</taxon>
        <taxon>Pucciniomycetes</taxon>
        <taxon>Pucciniales</taxon>
        <taxon>Pucciniaceae</taxon>
        <taxon>Puccinia</taxon>
    </lineage>
</organism>
<evidence type="ECO:0000313" key="1">
    <source>
        <dbReference type="EMBL" id="KNZ44618.1"/>
    </source>
</evidence>
<reference evidence="1 2" key="1">
    <citation type="submission" date="2015-08" db="EMBL/GenBank/DDBJ databases">
        <title>Next Generation Sequencing and Analysis of the Genome of Puccinia sorghi L Schw, the Causal Agent of Maize Common Rust.</title>
        <authorList>
            <person name="Rochi L."/>
            <person name="Burguener G."/>
            <person name="Darino M."/>
            <person name="Turjanski A."/>
            <person name="Kreff E."/>
            <person name="Dieguez M.J."/>
            <person name="Sacco F."/>
        </authorList>
    </citation>
    <scope>NUCLEOTIDE SEQUENCE [LARGE SCALE GENOMIC DNA]</scope>
    <source>
        <strain evidence="1 2">RO10H11247</strain>
    </source>
</reference>
<protein>
    <submittedName>
        <fullName evidence="1">Uncharacterized protein</fullName>
    </submittedName>
</protein>
<name>A0A0L6U7U4_9BASI</name>
<accession>A0A0L6U7U4</accession>
<keyword evidence="2" id="KW-1185">Reference proteome</keyword>
<proteinExistence type="predicted"/>